<dbReference type="EMBL" id="CDMY01000488">
    <property type="protein sequence ID" value="CEM17415.1"/>
    <property type="molecule type" value="Genomic_DNA"/>
</dbReference>
<evidence type="ECO:0000313" key="3">
    <source>
        <dbReference type="Proteomes" id="UP000041254"/>
    </source>
</evidence>
<proteinExistence type="predicted"/>
<evidence type="ECO:0000256" key="1">
    <source>
        <dbReference type="SAM" id="SignalP"/>
    </source>
</evidence>
<feature type="signal peptide" evidence="1">
    <location>
        <begin position="1"/>
        <end position="19"/>
    </location>
</feature>
<feature type="chain" id="PRO_5005189482" description="WSC domain-containing protein" evidence="1">
    <location>
        <begin position="20"/>
        <end position="171"/>
    </location>
</feature>
<dbReference type="VEuPathDB" id="CryptoDB:Vbra_21676"/>
<evidence type="ECO:0008006" key="4">
    <source>
        <dbReference type="Google" id="ProtNLM"/>
    </source>
</evidence>
<protein>
    <recommendedName>
        <fullName evidence="4">WSC domain-containing protein</fullName>
    </recommendedName>
</protein>
<sequence length="171" mass="18406">MCPFIVSFFVLGCLTSCSALENSTEEEPPVSSLSASLTEFLVGQGFGIVTGDACIGILNETAQHYHSGSATRLQPVLLDLRKACMFNECSCGEEEAAAHEEGFLPRNTSARAGQAAGLGCSSQTGKNIDCDDWREKYYGCLREASCEVRGWRGNLTDPSSCNVECSDKMHD</sequence>
<gene>
    <name evidence="2" type="ORF">Vbra_21676</name>
</gene>
<keyword evidence="1" id="KW-0732">Signal</keyword>
<organism evidence="2 3">
    <name type="scientific">Vitrella brassicaformis (strain CCMP3155)</name>
    <dbReference type="NCBI Taxonomy" id="1169540"/>
    <lineage>
        <taxon>Eukaryota</taxon>
        <taxon>Sar</taxon>
        <taxon>Alveolata</taxon>
        <taxon>Colpodellida</taxon>
        <taxon>Vitrellaceae</taxon>
        <taxon>Vitrella</taxon>
    </lineage>
</organism>
<dbReference type="InParanoid" id="A0A0G4FSW7"/>
<dbReference type="AlphaFoldDB" id="A0A0G4FSW7"/>
<reference evidence="2 3" key="1">
    <citation type="submission" date="2014-11" db="EMBL/GenBank/DDBJ databases">
        <authorList>
            <person name="Zhu J."/>
            <person name="Qi W."/>
            <person name="Song R."/>
        </authorList>
    </citation>
    <scope>NUCLEOTIDE SEQUENCE [LARGE SCALE GENOMIC DNA]</scope>
</reference>
<dbReference type="Proteomes" id="UP000041254">
    <property type="component" value="Unassembled WGS sequence"/>
</dbReference>
<keyword evidence="3" id="KW-1185">Reference proteome</keyword>
<evidence type="ECO:0000313" key="2">
    <source>
        <dbReference type="EMBL" id="CEM17415.1"/>
    </source>
</evidence>
<name>A0A0G4FSW7_VITBC</name>
<accession>A0A0G4FSW7</accession>